<dbReference type="Pfam" id="PF16087">
    <property type="entry name" value="DUF4817"/>
    <property type="match status" value="1"/>
</dbReference>
<keyword evidence="4" id="KW-1185">Reference proteome</keyword>
<evidence type="ECO:0000313" key="4">
    <source>
        <dbReference type="Proteomes" id="UP000499080"/>
    </source>
</evidence>
<sequence length="92" mass="10871">MASPREQAQVVEWFIEFKSATQVQRKFRITYNRSPPSRPTIYEWQERFMTTGRALPKPKSCRPSSSFDDVQRIQETFRCSPCKSIRSSTQHL</sequence>
<name>A0A4Y2F7V3_ARAVE</name>
<evidence type="ECO:0000259" key="1">
    <source>
        <dbReference type="Pfam" id="PF16087"/>
    </source>
</evidence>
<dbReference type="EMBL" id="BGPR01095209">
    <property type="protein sequence ID" value="GBM37566.1"/>
    <property type="molecule type" value="Genomic_DNA"/>
</dbReference>
<evidence type="ECO:0000313" key="3">
    <source>
        <dbReference type="EMBL" id="GBM37590.1"/>
    </source>
</evidence>
<protein>
    <recommendedName>
        <fullName evidence="1">DUF4817 domain-containing protein</fullName>
    </recommendedName>
</protein>
<reference evidence="3 4" key="1">
    <citation type="journal article" date="2019" name="Sci. Rep.">
        <title>Orb-weaving spider Araneus ventricosus genome elucidates the spidroin gene catalogue.</title>
        <authorList>
            <person name="Kono N."/>
            <person name="Nakamura H."/>
            <person name="Ohtoshi R."/>
            <person name="Moran D.A.P."/>
            <person name="Shinohara A."/>
            <person name="Yoshida Y."/>
            <person name="Fujiwara M."/>
            <person name="Mori M."/>
            <person name="Tomita M."/>
            <person name="Arakawa K."/>
        </authorList>
    </citation>
    <scope>NUCLEOTIDE SEQUENCE [LARGE SCALE GENOMIC DNA]</scope>
</reference>
<dbReference type="InterPro" id="IPR032135">
    <property type="entry name" value="DUF4817"/>
</dbReference>
<dbReference type="OrthoDB" id="6611281at2759"/>
<proteinExistence type="predicted"/>
<dbReference type="AlphaFoldDB" id="A0A4Y2F7V3"/>
<feature type="domain" description="DUF4817" evidence="1">
    <location>
        <begin position="6"/>
        <end position="52"/>
    </location>
</feature>
<dbReference type="EMBL" id="BGPR01095212">
    <property type="protein sequence ID" value="GBM37590.1"/>
    <property type="molecule type" value="Genomic_DNA"/>
</dbReference>
<organism evidence="3 4">
    <name type="scientific">Araneus ventricosus</name>
    <name type="common">Orbweaver spider</name>
    <name type="synonym">Epeira ventricosa</name>
    <dbReference type="NCBI Taxonomy" id="182803"/>
    <lineage>
        <taxon>Eukaryota</taxon>
        <taxon>Metazoa</taxon>
        <taxon>Ecdysozoa</taxon>
        <taxon>Arthropoda</taxon>
        <taxon>Chelicerata</taxon>
        <taxon>Arachnida</taxon>
        <taxon>Araneae</taxon>
        <taxon>Araneomorphae</taxon>
        <taxon>Entelegynae</taxon>
        <taxon>Araneoidea</taxon>
        <taxon>Araneidae</taxon>
        <taxon>Araneus</taxon>
    </lineage>
</organism>
<evidence type="ECO:0000313" key="2">
    <source>
        <dbReference type="EMBL" id="GBM37566.1"/>
    </source>
</evidence>
<gene>
    <name evidence="2" type="ORF">AVEN_224426_1</name>
    <name evidence="3" type="ORF">AVEN_227964_1</name>
</gene>
<comment type="caution">
    <text evidence="3">The sequence shown here is derived from an EMBL/GenBank/DDBJ whole genome shotgun (WGS) entry which is preliminary data.</text>
</comment>
<accession>A0A4Y2F7V3</accession>
<dbReference type="Proteomes" id="UP000499080">
    <property type="component" value="Unassembled WGS sequence"/>
</dbReference>